<dbReference type="AlphaFoldDB" id="A0A6A6ASA9"/>
<evidence type="ECO:0000313" key="3">
    <source>
        <dbReference type="Proteomes" id="UP000799771"/>
    </source>
</evidence>
<reference evidence="2" key="1">
    <citation type="journal article" date="2020" name="Stud. Mycol.">
        <title>101 Dothideomycetes genomes: a test case for predicting lifestyles and emergence of pathogens.</title>
        <authorList>
            <person name="Haridas S."/>
            <person name="Albert R."/>
            <person name="Binder M."/>
            <person name="Bloem J."/>
            <person name="Labutti K."/>
            <person name="Salamov A."/>
            <person name="Andreopoulos B."/>
            <person name="Baker S."/>
            <person name="Barry K."/>
            <person name="Bills G."/>
            <person name="Bluhm B."/>
            <person name="Cannon C."/>
            <person name="Castanera R."/>
            <person name="Culley D."/>
            <person name="Daum C."/>
            <person name="Ezra D."/>
            <person name="Gonzalez J."/>
            <person name="Henrissat B."/>
            <person name="Kuo A."/>
            <person name="Liang C."/>
            <person name="Lipzen A."/>
            <person name="Lutzoni F."/>
            <person name="Magnuson J."/>
            <person name="Mondo S."/>
            <person name="Nolan M."/>
            <person name="Ohm R."/>
            <person name="Pangilinan J."/>
            <person name="Park H.-J."/>
            <person name="Ramirez L."/>
            <person name="Alfaro M."/>
            <person name="Sun H."/>
            <person name="Tritt A."/>
            <person name="Yoshinaga Y."/>
            <person name="Zwiers L.-H."/>
            <person name="Turgeon B."/>
            <person name="Goodwin S."/>
            <person name="Spatafora J."/>
            <person name="Crous P."/>
            <person name="Grigoriev I."/>
        </authorList>
    </citation>
    <scope>NUCLEOTIDE SEQUENCE</scope>
    <source>
        <strain evidence="2">CBS 119687</strain>
    </source>
</reference>
<feature type="chain" id="PRO_5025448369" description="Extracellular membrane protein CFEM domain-containing protein" evidence="1">
    <location>
        <begin position="19"/>
        <end position="93"/>
    </location>
</feature>
<dbReference type="EMBL" id="ML977498">
    <property type="protein sequence ID" value="KAF2134093.1"/>
    <property type="molecule type" value="Genomic_DNA"/>
</dbReference>
<protein>
    <recommendedName>
        <fullName evidence="4">Extracellular membrane protein CFEM domain-containing protein</fullName>
    </recommendedName>
</protein>
<evidence type="ECO:0008006" key="4">
    <source>
        <dbReference type="Google" id="ProtNLM"/>
    </source>
</evidence>
<accession>A0A6A6ASA9</accession>
<dbReference type="RefSeq" id="XP_033528480.1">
    <property type="nucleotide sequence ID" value="XM_033672693.1"/>
</dbReference>
<dbReference type="Proteomes" id="UP000799771">
    <property type="component" value="Unassembled WGS sequence"/>
</dbReference>
<evidence type="ECO:0000256" key="1">
    <source>
        <dbReference type="SAM" id="SignalP"/>
    </source>
</evidence>
<feature type="signal peptide" evidence="1">
    <location>
        <begin position="1"/>
        <end position="18"/>
    </location>
</feature>
<organism evidence="2 3">
    <name type="scientific">Dothidotthia symphoricarpi CBS 119687</name>
    <dbReference type="NCBI Taxonomy" id="1392245"/>
    <lineage>
        <taxon>Eukaryota</taxon>
        <taxon>Fungi</taxon>
        <taxon>Dikarya</taxon>
        <taxon>Ascomycota</taxon>
        <taxon>Pezizomycotina</taxon>
        <taxon>Dothideomycetes</taxon>
        <taxon>Pleosporomycetidae</taxon>
        <taxon>Pleosporales</taxon>
        <taxon>Dothidotthiaceae</taxon>
        <taxon>Dothidotthia</taxon>
    </lineage>
</organism>
<sequence>MMKFTTFILGAIIGLATALPTGEASVSDVPNGFLTNTLDTRQTCTIKLTSCHPECKRLTEELNGCLCINKPGGTHGCISMDKKLKACKARWCA</sequence>
<proteinExistence type="predicted"/>
<name>A0A6A6ASA9_9PLEO</name>
<dbReference type="GeneID" id="54413125"/>
<evidence type="ECO:0000313" key="2">
    <source>
        <dbReference type="EMBL" id="KAF2134093.1"/>
    </source>
</evidence>
<gene>
    <name evidence="2" type="ORF">P153DRAFT_427952</name>
</gene>
<keyword evidence="3" id="KW-1185">Reference proteome</keyword>
<keyword evidence="1" id="KW-0732">Signal</keyword>